<keyword evidence="17" id="KW-1185">Reference proteome</keyword>
<dbReference type="InterPro" id="IPR027417">
    <property type="entry name" value="P-loop_NTPase"/>
</dbReference>
<organism evidence="16 17">
    <name type="scientific">Trichomonascus ciferrii</name>
    <dbReference type="NCBI Taxonomy" id="44093"/>
    <lineage>
        <taxon>Eukaryota</taxon>
        <taxon>Fungi</taxon>
        <taxon>Dikarya</taxon>
        <taxon>Ascomycota</taxon>
        <taxon>Saccharomycotina</taxon>
        <taxon>Dipodascomycetes</taxon>
        <taxon>Dipodascales</taxon>
        <taxon>Trichomonascaceae</taxon>
        <taxon>Trichomonascus</taxon>
        <taxon>Trichomonascus ciferrii complex</taxon>
    </lineage>
</organism>
<dbReference type="Gene3D" id="3.40.50.300">
    <property type="entry name" value="P-loop containing nucleotide triphosphate hydrolases"/>
    <property type="match status" value="1"/>
</dbReference>
<dbReference type="OrthoDB" id="121051at2759"/>
<dbReference type="Gene3D" id="3.40.1170.10">
    <property type="entry name" value="DNA repair protein MutS, domain I"/>
    <property type="match status" value="1"/>
</dbReference>
<feature type="compositionally biased region" description="Basic and acidic residues" evidence="13">
    <location>
        <begin position="22"/>
        <end position="41"/>
    </location>
</feature>
<feature type="domain" description="DNA mismatch repair protein MutS core" evidence="14">
    <location>
        <begin position="411"/>
        <end position="728"/>
    </location>
</feature>
<keyword evidence="7" id="KW-0067">ATP-binding</keyword>
<dbReference type="GO" id="GO:0030983">
    <property type="term" value="F:mismatched DNA binding"/>
    <property type="evidence" value="ECO:0007669"/>
    <property type="project" value="InterPro"/>
</dbReference>
<evidence type="ECO:0000256" key="10">
    <source>
        <dbReference type="ARBA" id="ARBA00023242"/>
    </source>
</evidence>
<dbReference type="Pfam" id="PF05190">
    <property type="entry name" value="MutS_IV"/>
    <property type="match status" value="1"/>
</dbReference>
<evidence type="ECO:0000256" key="4">
    <source>
        <dbReference type="ARBA" id="ARBA00022151"/>
    </source>
</evidence>
<evidence type="ECO:0000256" key="12">
    <source>
        <dbReference type="RuleBase" id="RU003756"/>
    </source>
</evidence>
<proteinExistence type="inferred from homology"/>
<dbReference type="SUPFAM" id="SSF55271">
    <property type="entry name" value="DNA repair protein MutS, domain I"/>
    <property type="match status" value="1"/>
</dbReference>
<dbReference type="GO" id="GO:0140664">
    <property type="term" value="F:ATP-dependent DNA damage sensor activity"/>
    <property type="evidence" value="ECO:0007669"/>
    <property type="project" value="InterPro"/>
</dbReference>
<protein>
    <recommendedName>
        <fullName evidence="3">DNA mismatch repair protein MSH3</fullName>
    </recommendedName>
    <alternativeName>
        <fullName evidence="4">DNA mismatch repair protein msh3</fullName>
    </alternativeName>
    <alternativeName>
        <fullName evidence="11">MutS protein homolog 3</fullName>
    </alternativeName>
</protein>
<dbReference type="Gene3D" id="3.30.420.110">
    <property type="entry name" value="MutS, connector domain"/>
    <property type="match status" value="1"/>
</dbReference>
<dbReference type="Pfam" id="PF05192">
    <property type="entry name" value="MutS_III"/>
    <property type="match status" value="1"/>
</dbReference>
<accession>A0A642V5X9</accession>
<evidence type="ECO:0000259" key="15">
    <source>
        <dbReference type="SMART" id="SM00534"/>
    </source>
</evidence>
<evidence type="ECO:0000256" key="11">
    <source>
        <dbReference type="ARBA" id="ARBA00029792"/>
    </source>
</evidence>
<dbReference type="SMART" id="SM00533">
    <property type="entry name" value="MUTSd"/>
    <property type="match status" value="1"/>
</dbReference>
<dbReference type="Pfam" id="PF05188">
    <property type="entry name" value="MutS_II"/>
    <property type="match status" value="1"/>
</dbReference>
<evidence type="ECO:0000256" key="3">
    <source>
        <dbReference type="ARBA" id="ARBA00019000"/>
    </source>
</evidence>
<keyword evidence="10" id="KW-0539">Nucleus</keyword>
<reference evidence="16" key="1">
    <citation type="journal article" date="2019" name="G3 (Bethesda)">
        <title>Genome Assemblies of Two Rare Opportunistic Yeast Pathogens: Diutina rugosa (syn. Candida rugosa) and Trichomonascus ciferrii (syn. Candida ciferrii).</title>
        <authorList>
            <person name="Mixao V."/>
            <person name="Saus E."/>
            <person name="Hansen A.P."/>
            <person name="Lass-Florl C."/>
            <person name="Gabaldon T."/>
        </authorList>
    </citation>
    <scope>NUCLEOTIDE SEQUENCE</scope>
    <source>
        <strain evidence="16">CBS 4856</strain>
    </source>
</reference>
<dbReference type="InterPro" id="IPR045076">
    <property type="entry name" value="MutS"/>
</dbReference>
<keyword evidence="5 12" id="KW-0547">Nucleotide-binding</keyword>
<evidence type="ECO:0000313" key="16">
    <source>
        <dbReference type="EMBL" id="KAA8915186.1"/>
    </source>
</evidence>
<name>A0A642V5X9_9ASCO</name>
<feature type="domain" description="DNA mismatch repair proteins mutS family" evidence="15">
    <location>
        <begin position="743"/>
        <end position="933"/>
    </location>
</feature>
<sequence>MAPSQKTISSFFGGSKAGGGKRKSDDVNGKEKSPVESKDEGGSNPLDAFKYGGGSSNGVKSVPKPAEEPVAKKPKVEKAKKSSAVKPYQQQLRELKLKHKDTVLFIEEGYRYRVLGKDAEIVSKLGGLMLKPGRMYAEDGHEGDEQYEDFAYCVFLNNSLKTYIEKMIRIGYKVGIVSQMETAALKAAGDNKSQPMERKLTQLYTSGTYVNVEANNNNTEDDNFSGYFLAICEKPQGKLQHFGIVAVQAATGRILYDEFVDNAVLNELKTRLLHIQPCELLLFGDVGSNVSQLIKNALNTNTAKVRINRTSSHGRAETAAFINEFYTGLIESASGEEDVQKRSQLLKTVMGFDETIKCCLHSFIKHLQEFGLESIFHSPQNYSPFKTNLSMLLNSNALFSLEIFQNQTDRTVTGSLFEVLDQTNTAYGKRLLKSWVGRPLVQKADIEKRLSAVSELKSNLSPDLERLLRTMKQCSIDIEKGITNMYYQRATRKQVLLVLQELAKFVNHKMPTGYKSEMLNEVFQVLPKCKPIVDKLLGKINTESIDYTDSKESLRFRFFNDDEYDGIFNKSCEVAQVEQNLEKYLENAKAESGIKGLEYATSKETEYLLRLGKREKSKALDSWIKWNETKDWVYYATEETKSMVSQLDLKRDELGIECDKAFKEFLLEIRHHYEDFRSAVNALATLDCLFSLVAVATQPHFVRATYKEDSLSLKITEGLHPVTQYKLQNAYIPNDIAMTEHKDRTMIITGPNMGGKSSYVRQVALITIMAQIGSYIPAASAEIGIVDAIYTRMGAYDNMLSGESTFMVELQECSAIMKAATQRSLVILDEVGRGTVDGTAIARAVLSYFVTDKRSRTLFITHYPMLTALATVFPDLVTNYHMGYQENFNGEYTEVIFLYKLVKGVSKGSYGLNVARLAGLPDGILEAAKAKSKEKAEENSGKEKELVPIKQVKFIQSVLKNSESATYSDLIDIIETV</sequence>
<dbReference type="PIRSF" id="PIRSF037677">
    <property type="entry name" value="DNA_mis_repair_Msh6"/>
    <property type="match status" value="1"/>
</dbReference>
<dbReference type="InterPro" id="IPR007861">
    <property type="entry name" value="DNA_mismatch_repair_MutS_clamp"/>
</dbReference>
<dbReference type="GO" id="GO:0006312">
    <property type="term" value="P:mitotic recombination"/>
    <property type="evidence" value="ECO:0007669"/>
    <property type="project" value="TreeGrafter"/>
</dbReference>
<keyword evidence="9 12" id="KW-0234">DNA repair</keyword>
<dbReference type="AlphaFoldDB" id="A0A642V5X9"/>
<dbReference type="Pfam" id="PF01624">
    <property type="entry name" value="MutS_I"/>
    <property type="match status" value="1"/>
</dbReference>
<dbReference type="InterPro" id="IPR000432">
    <property type="entry name" value="DNA_mismatch_repair_MutS_C"/>
</dbReference>
<dbReference type="SUPFAM" id="SSF48334">
    <property type="entry name" value="DNA repair protein MutS, domain III"/>
    <property type="match status" value="1"/>
</dbReference>
<dbReference type="SMART" id="SM00534">
    <property type="entry name" value="MUTSac"/>
    <property type="match status" value="1"/>
</dbReference>
<dbReference type="InterPro" id="IPR007695">
    <property type="entry name" value="DNA_mismatch_repair_MutS-lik_N"/>
</dbReference>
<dbReference type="Gene3D" id="1.10.1420.10">
    <property type="match status" value="2"/>
</dbReference>
<dbReference type="InterPro" id="IPR016151">
    <property type="entry name" value="DNA_mismatch_repair_MutS_N"/>
</dbReference>
<dbReference type="SUPFAM" id="SSF52540">
    <property type="entry name" value="P-loop containing nucleoside triphosphate hydrolases"/>
    <property type="match status" value="1"/>
</dbReference>
<comment type="caution">
    <text evidence="16">The sequence shown here is derived from an EMBL/GenBank/DDBJ whole genome shotgun (WGS) entry which is preliminary data.</text>
</comment>
<dbReference type="VEuPathDB" id="FungiDB:TRICI_002681"/>
<comment type="subcellular location">
    <subcellularLocation>
        <location evidence="1">Nucleus</location>
    </subcellularLocation>
</comment>
<dbReference type="InterPro" id="IPR007696">
    <property type="entry name" value="DNA_mismatch_repair_MutS_core"/>
</dbReference>
<feature type="compositionally biased region" description="Basic and acidic residues" evidence="13">
    <location>
        <begin position="65"/>
        <end position="80"/>
    </location>
</feature>
<evidence type="ECO:0000256" key="13">
    <source>
        <dbReference type="SAM" id="MobiDB-lite"/>
    </source>
</evidence>
<comment type="similarity">
    <text evidence="2">Belongs to the DNA mismatch repair MutS family. MSH3 subfamily.</text>
</comment>
<evidence type="ECO:0000256" key="8">
    <source>
        <dbReference type="ARBA" id="ARBA00023125"/>
    </source>
</evidence>
<evidence type="ECO:0000256" key="2">
    <source>
        <dbReference type="ARBA" id="ARBA00007094"/>
    </source>
</evidence>
<keyword evidence="6 12" id="KW-0227">DNA damage</keyword>
<dbReference type="NCBIfam" id="NF003810">
    <property type="entry name" value="PRK05399.1"/>
    <property type="match status" value="1"/>
</dbReference>
<dbReference type="Pfam" id="PF00488">
    <property type="entry name" value="MutS_V"/>
    <property type="match status" value="1"/>
</dbReference>
<evidence type="ECO:0000313" key="17">
    <source>
        <dbReference type="Proteomes" id="UP000761534"/>
    </source>
</evidence>
<dbReference type="EMBL" id="SWFS01000181">
    <property type="protein sequence ID" value="KAA8915186.1"/>
    <property type="molecule type" value="Genomic_DNA"/>
</dbReference>
<evidence type="ECO:0000259" key="14">
    <source>
        <dbReference type="SMART" id="SM00533"/>
    </source>
</evidence>
<gene>
    <name evidence="16" type="ORF">TRICI_002681</name>
</gene>
<feature type="region of interest" description="Disordered" evidence="13">
    <location>
        <begin position="1"/>
        <end position="84"/>
    </location>
</feature>
<dbReference type="InterPro" id="IPR017261">
    <property type="entry name" value="DNA_mismatch_repair_MutS/MSH"/>
</dbReference>
<evidence type="ECO:0000256" key="6">
    <source>
        <dbReference type="ARBA" id="ARBA00022763"/>
    </source>
</evidence>
<evidence type="ECO:0000256" key="9">
    <source>
        <dbReference type="ARBA" id="ARBA00023204"/>
    </source>
</evidence>
<dbReference type="GO" id="GO:0005634">
    <property type="term" value="C:nucleus"/>
    <property type="evidence" value="ECO:0007669"/>
    <property type="project" value="UniProtKB-SubCell"/>
</dbReference>
<dbReference type="PANTHER" id="PTHR11361:SF122">
    <property type="entry name" value="DNA MISMATCH REPAIR PROTEIN MSH3"/>
    <property type="match status" value="1"/>
</dbReference>
<keyword evidence="8 12" id="KW-0238">DNA-binding</keyword>
<dbReference type="InterPro" id="IPR007860">
    <property type="entry name" value="DNA_mmatch_repair_MutS_con_dom"/>
</dbReference>
<dbReference type="PANTHER" id="PTHR11361">
    <property type="entry name" value="DNA MISMATCH REPAIR PROTEIN MUTS FAMILY MEMBER"/>
    <property type="match status" value="1"/>
</dbReference>
<dbReference type="InterPro" id="IPR036678">
    <property type="entry name" value="MutS_con_dom_sf"/>
</dbReference>
<dbReference type="GO" id="GO:0005524">
    <property type="term" value="F:ATP binding"/>
    <property type="evidence" value="ECO:0007669"/>
    <property type="project" value="UniProtKB-KW"/>
</dbReference>
<dbReference type="GO" id="GO:0006298">
    <property type="term" value="P:mismatch repair"/>
    <property type="evidence" value="ECO:0007669"/>
    <property type="project" value="InterPro"/>
</dbReference>
<evidence type="ECO:0000256" key="5">
    <source>
        <dbReference type="ARBA" id="ARBA00022741"/>
    </source>
</evidence>
<dbReference type="InterPro" id="IPR036187">
    <property type="entry name" value="DNA_mismatch_repair_MutS_sf"/>
</dbReference>
<evidence type="ECO:0000256" key="1">
    <source>
        <dbReference type="ARBA" id="ARBA00004123"/>
    </source>
</evidence>
<dbReference type="Proteomes" id="UP000761534">
    <property type="component" value="Unassembled WGS sequence"/>
</dbReference>
<evidence type="ECO:0000256" key="7">
    <source>
        <dbReference type="ARBA" id="ARBA00022840"/>
    </source>
</evidence>
<comment type="function">
    <text evidence="12">Component of the post-replicative DNA mismatch repair system (MMR).</text>
</comment>